<keyword evidence="4" id="KW-1185">Reference proteome</keyword>
<dbReference type="Gene3D" id="3.30.565.10">
    <property type="entry name" value="Histidine kinase-like ATPase, C-terminal domain"/>
    <property type="match status" value="1"/>
</dbReference>
<evidence type="ECO:0000313" key="4">
    <source>
        <dbReference type="Proteomes" id="UP000233293"/>
    </source>
</evidence>
<dbReference type="EMBL" id="PIUM01000051">
    <property type="protein sequence ID" value="PKU21579.1"/>
    <property type="molecule type" value="Genomic_DNA"/>
</dbReference>
<evidence type="ECO:0000256" key="1">
    <source>
        <dbReference type="ARBA" id="ARBA00022527"/>
    </source>
</evidence>
<name>A0A2N3PME3_9PROT</name>
<dbReference type="Proteomes" id="UP000233293">
    <property type="component" value="Unassembled WGS sequence"/>
</dbReference>
<dbReference type="PANTHER" id="PTHR35526">
    <property type="entry name" value="ANTI-SIGMA-F FACTOR RSBW-RELATED"/>
    <property type="match status" value="1"/>
</dbReference>
<organism evidence="3 4">
    <name type="scientific">Telmatospirillum siberiense</name>
    <dbReference type="NCBI Taxonomy" id="382514"/>
    <lineage>
        <taxon>Bacteria</taxon>
        <taxon>Pseudomonadati</taxon>
        <taxon>Pseudomonadota</taxon>
        <taxon>Alphaproteobacteria</taxon>
        <taxon>Rhodospirillales</taxon>
        <taxon>Rhodospirillaceae</taxon>
        <taxon>Telmatospirillum</taxon>
    </lineage>
</organism>
<keyword evidence="1" id="KW-0808">Transferase</keyword>
<comment type="caution">
    <text evidence="3">The sequence shown here is derived from an EMBL/GenBank/DDBJ whole genome shotgun (WGS) entry which is preliminary data.</text>
</comment>
<dbReference type="InterPro" id="IPR036890">
    <property type="entry name" value="HATPase_C_sf"/>
</dbReference>
<evidence type="ECO:0000313" key="3">
    <source>
        <dbReference type="EMBL" id="PKU21579.1"/>
    </source>
</evidence>
<gene>
    <name evidence="3" type="ORF">CWS72_26065</name>
</gene>
<dbReference type="PANTHER" id="PTHR35526:SF3">
    <property type="entry name" value="ANTI-SIGMA-F FACTOR RSBW"/>
    <property type="match status" value="1"/>
</dbReference>
<dbReference type="InterPro" id="IPR050267">
    <property type="entry name" value="Anti-sigma-factor_SerPK"/>
</dbReference>
<proteinExistence type="predicted"/>
<dbReference type="InterPro" id="IPR003594">
    <property type="entry name" value="HATPase_dom"/>
</dbReference>
<dbReference type="Pfam" id="PF13581">
    <property type="entry name" value="HATPase_c_2"/>
    <property type="match status" value="1"/>
</dbReference>
<keyword evidence="1" id="KW-0418">Kinase</keyword>
<reference evidence="4" key="1">
    <citation type="submission" date="2017-12" db="EMBL/GenBank/DDBJ databases">
        <title>Draft genome sequence of Telmatospirillum siberiense 26-4b1T, an acidotolerant peatland alphaproteobacterium potentially involved in sulfur cycling.</title>
        <authorList>
            <person name="Hausmann B."/>
            <person name="Pjevac P."/>
            <person name="Schreck K."/>
            <person name="Herbold C.W."/>
            <person name="Daims H."/>
            <person name="Wagner M."/>
            <person name="Pester M."/>
            <person name="Loy A."/>
        </authorList>
    </citation>
    <scope>NUCLEOTIDE SEQUENCE [LARGE SCALE GENOMIC DNA]</scope>
    <source>
        <strain evidence="4">26-4b1</strain>
    </source>
</reference>
<sequence>MESDPMTAPKIVPTVVCNRRGTPRLCGIEVPADLQALVVERTTCPNDNPECACKPVVSVVGGVDEAGMERALSDFGGCVEVAYGQLLSGEHLLSTLERHGLYMALSTATAYSLAPAHMFCNVLAERHHLSPELRDAIELAVHEAVVNGLLHGNLEIGSGDRQSLEGLRRFGETISTQLRDPSLASRRIEVTAVVSEREVELAVIDSGPGYEAESLAADDRPDRKSGRGLELIRHFAQAVEVGEGGRKLRMRFAR</sequence>
<keyword evidence="1" id="KW-0723">Serine/threonine-protein kinase</keyword>
<dbReference type="AlphaFoldDB" id="A0A2N3PME3"/>
<feature type="domain" description="Histidine kinase/HSP90-like ATPase" evidence="2">
    <location>
        <begin position="108"/>
        <end position="252"/>
    </location>
</feature>
<dbReference type="CDD" id="cd16936">
    <property type="entry name" value="HATPase_RsbW-like"/>
    <property type="match status" value="1"/>
</dbReference>
<evidence type="ECO:0000259" key="2">
    <source>
        <dbReference type="Pfam" id="PF13581"/>
    </source>
</evidence>
<dbReference type="GO" id="GO:0004674">
    <property type="term" value="F:protein serine/threonine kinase activity"/>
    <property type="evidence" value="ECO:0007669"/>
    <property type="project" value="UniProtKB-KW"/>
</dbReference>
<accession>A0A2N3PME3</accession>
<protein>
    <recommendedName>
        <fullName evidence="2">Histidine kinase/HSP90-like ATPase domain-containing protein</fullName>
    </recommendedName>
</protein>